<feature type="coiled-coil region" evidence="1">
    <location>
        <begin position="360"/>
        <end position="387"/>
    </location>
</feature>
<dbReference type="InParanoid" id="C4M7R9"/>
<dbReference type="VEuPathDB" id="AmoebaDB:EHI_079280"/>
<gene>
    <name evidence="3" type="ORF">EHI_079280</name>
</gene>
<sequence length="408" mass="48226">MKNLIKKTQTPRLRISKQSKSSHKSSSKMDSSISMSISENDELDLEDVWVESLTSLSPEITSAVLNYILRPSLDEQEKTRNTMVLLSFYNACNKIPELIDFCVERDYYWKLDNVSKYSPYSTILSSVINVSYQNFFIEIHQQLMKRGAKMKGIILDEEKKSSSDKELKKVKEFLANFMEIWMDYKDIPYLVMCIWSKTQDFLISKGVDQSKIDMVMIQLCFLLPFNCFASLFTTDIESTEIILFFSKLMNSLLSTVETHSYWKNWIKTNSKDLTEKIVNYIRNKKGMEIERDKITISSTYEPTAVIYMLNNDWRQLKDYLSPEGYKMIEIHMTEETNLKKRALLIIRELNNLRVSTFNENQMYLQKMSEMKMRMKDLQEERRYLRQILYPEESETISIEEDKDLSTHS</sequence>
<dbReference type="VEuPathDB" id="AmoebaDB:EHI5A_073340"/>
<reference evidence="3" key="2">
    <citation type="submission" date="2007-03" db="EMBL/GenBank/DDBJ databases">
        <authorList>
            <person name="Lorenzi H."/>
            <person name="Amedeo P."/>
            <person name="Inman J."/>
            <person name="Schobel S."/>
            <person name="Caler E."/>
        </authorList>
    </citation>
    <scope>GENOME REANNOTATION</scope>
    <source>
        <strain evidence="3">HM-1:IMSS</strain>
    </source>
</reference>
<evidence type="ECO:0000313" key="3">
    <source>
        <dbReference type="EMBL" id="EAL45717.2"/>
    </source>
</evidence>
<accession>C4M7R9</accession>
<dbReference type="AlphaFoldDB" id="C4M7R9"/>
<dbReference type="VEuPathDB" id="AmoebaDB:EHI7A_105880"/>
<dbReference type="VEuPathDB" id="AmoebaDB:KM1_182430"/>
<evidence type="ECO:0008006" key="5">
    <source>
        <dbReference type="Google" id="ProtNLM"/>
    </source>
</evidence>
<evidence type="ECO:0000256" key="1">
    <source>
        <dbReference type="SAM" id="Coils"/>
    </source>
</evidence>
<feature type="compositionally biased region" description="Basic residues" evidence="2">
    <location>
        <begin position="14"/>
        <end position="26"/>
    </location>
</feature>
<dbReference type="VEuPathDB" id="AmoebaDB:EHI8A_112430"/>
<evidence type="ECO:0000313" key="4">
    <source>
        <dbReference type="Proteomes" id="UP000001926"/>
    </source>
</evidence>
<reference evidence="3" key="1">
    <citation type="journal article" date="2005" name="Nature">
        <title>The genome of the protist parasite Entamoeba histolytica.</title>
        <authorList>
            <person name="Loftus B."/>
            <person name="Anderson I."/>
            <person name="Davies R."/>
            <person name="Alsmark U.C."/>
            <person name="Samuelson J."/>
            <person name="Amedeo P."/>
            <person name="Roncaglia P."/>
            <person name="Berriman M."/>
            <person name="Hirt R.P."/>
            <person name="Mann B.J."/>
            <person name="Nozaki T."/>
            <person name="Suh B."/>
            <person name="Pop M."/>
            <person name="Duchene M."/>
            <person name="Ackers J."/>
            <person name="Tannich E."/>
            <person name="Leippe M."/>
            <person name="Hofer M."/>
            <person name="Bruchhaus I."/>
            <person name="Willhoeft U."/>
            <person name="Bhattacharya A."/>
            <person name="Chillingworth T."/>
            <person name="Churcher C."/>
            <person name="Hance Z."/>
            <person name="Harris B."/>
            <person name="Harris D."/>
            <person name="Jagels K."/>
            <person name="Moule S."/>
            <person name="Mungall K."/>
            <person name="Ormond D."/>
            <person name="Squares R."/>
            <person name="Whitehead S."/>
            <person name="Quail M.A."/>
            <person name="Rabbinowitsch E."/>
            <person name="Norbertczak H."/>
            <person name="Price C."/>
            <person name="Wang Z."/>
            <person name="Guillen N."/>
            <person name="Gilchrist C."/>
            <person name="Stroup S.E."/>
            <person name="Bhattacharya S."/>
            <person name="Lohia A."/>
            <person name="Foster P.G."/>
            <person name="Sicheritz-Ponten T."/>
            <person name="Weber C."/>
            <person name="Singh U."/>
            <person name="Mukherjee C."/>
            <person name="El-Sayed N.M."/>
            <person name="Petri W.A.Jr."/>
            <person name="Clark C.G."/>
            <person name="Embley T.M."/>
            <person name="Barrell B."/>
            <person name="Fraser C.M."/>
            <person name="Hall N."/>
        </authorList>
    </citation>
    <scope>NUCLEOTIDE SEQUENCE [LARGE SCALE GENOMIC DNA]</scope>
    <source>
        <strain evidence="3">HM-1:IMSS</strain>
    </source>
</reference>
<dbReference type="RefSeq" id="XP_651089.2">
    <property type="nucleotide sequence ID" value="XM_645997.2"/>
</dbReference>
<keyword evidence="4" id="KW-1185">Reference proteome</keyword>
<protein>
    <recommendedName>
        <fullName evidence="5">GTPase-activator protein for Ras family GTPase</fullName>
    </recommendedName>
</protein>
<name>C4M7R9_ENTH1</name>
<dbReference type="HOGENOM" id="CLU_675178_0_0_1"/>
<feature type="region of interest" description="Disordered" evidence="2">
    <location>
        <begin position="1"/>
        <end position="33"/>
    </location>
</feature>
<organism evidence="3 4">
    <name type="scientific">Entamoeba histolytica (strain ATCC 30459 / HM-1:IMSS / ABRM)</name>
    <dbReference type="NCBI Taxonomy" id="294381"/>
    <lineage>
        <taxon>Eukaryota</taxon>
        <taxon>Amoebozoa</taxon>
        <taxon>Evosea</taxon>
        <taxon>Archamoebae</taxon>
        <taxon>Mastigamoebida</taxon>
        <taxon>Entamoebidae</taxon>
        <taxon>Entamoeba</taxon>
    </lineage>
</organism>
<dbReference type="Proteomes" id="UP000001926">
    <property type="component" value="Partially assembled WGS sequence"/>
</dbReference>
<proteinExistence type="predicted"/>
<feature type="compositionally biased region" description="Polar residues" evidence="2">
    <location>
        <begin position="1"/>
        <end position="11"/>
    </location>
</feature>
<dbReference type="KEGG" id="ehi:EHI_079280"/>
<dbReference type="GeneID" id="3405405"/>
<evidence type="ECO:0000256" key="2">
    <source>
        <dbReference type="SAM" id="MobiDB-lite"/>
    </source>
</evidence>
<keyword evidence="1" id="KW-0175">Coiled coil</keyword>
<dbReference type="OrthoDB" id="30339at2759"/>
<dbReference type="EMBL" id="DS571337">
    <property type="protein sequence ID" value="EAL45717.2"/>
    <property type="molecule type" value="Genomic_DNA"/>
</dbReference>
<dbReference type="VEuPathDB" id="AmoebaDB:EHI8A_112440"/>